<dbReference type="Gene3D" id="3.30.390.120">
    <property type="match status" value="1"/>
</dbReference>
<dbReference type="InterPro" id="IPR050260">
    <property type="entry name" value="FAD-bd_OxRdtase"/>
</dbReference>
<evidence type="ECO:0000313" key="12">
    <source>
        <dbReference type="Proteomes" id="UP000243207"/>
    </source>
</evidence>
<evidence type="ECO:0000256" key="4">
    <source>
        <dbReference type="ARBA" id="ARBA00022490"/>
    </source>
</evidence>
<evidence type="ECO:0000256" key="6">
    <source>
        <dbReference type="ARBA" id="ARBA00022827"/>
    </source>
</evidence>
<evidence type="ECO:0000256" key="8">
    <source>
        <dbReference type="ARBA" id="ARBA00023027"/>
    </source>
</evidence>
<comment type="subcellular location">
    <subcellularLocation>
        <location evidence="2">Cytoplasm</location>
    </subcellularLocation>
</comment>
<dbReference type="InterPro" id="IPR041364">
    <property type="entry name" value="Rbx-bd"/>
</dbReference>
<organism evidence="11 12">
    <name type="scientific">Halopseudomonas xinjiangensis</name>
    <dbReference type="NCBI Taxonomy" id="487184"/>
    <lineage>
        <taxon>Bacteria</taxon>
        <taxon>Pseudomonadati</taxon>
        <taxon>Pseudomonadota</taxon>
        <taxon>Gammaproteobacteria</taxon>
        <taxon>Pseudomonadales</taxon>
        <taxon>Pseudomonadaceae</taxon>
        <taxon>Halopseudomonas</taxon>
    </lineage>
</organism>
<keyword evidence="7" id="KW-0560">Oxidoreductase</keyword>
<dbReference type="InterPro" id="IPR036188">
    <property type="entry name" value="FAD/NAD-bd_sf"/>
</dbReference>
<evidence type="ECO:0000313" key="11">
    <source>
        <dbReference type="EMBL" id="SDT08649.1"/>
    </source>
</evidence>
<evidence type="ECO:0000256" key="7">
    <source>
        <dbReference type="ARBA" id="ARBA00023002"/>
    </source>
</evidence>
<keyword evidence="4" id="KW-0963">Cytoplasm</keyword>
<gene>
    <name evidence="11" type="ORF">SAMN05216421_2862</name>
</gene>
<dbReference type="Pfam" id="PF07992">
    <property type="entry name" value="Pyr_redox_2"/>
    <property type="match status" value="1"/>
</dbReference>
<evidence type="ECO:0000256" key="3">
    <source>
        <dbReference type="ARBA" id="ARBA00006442"/>
    </source>
</evidence>
<dbReference type="AlphaFoldDB" id="A0A1H1XIK1"/>
<dbReference type="SUPFAM" id="SSF51905">
    <property type="entry name" value="FAD/NAD(P)-binding domain"/>
    <property type="match status" value="2"/>
</dbReference>
<protein>
    <submittedName>
        <fullName evidence="11">Rubredoxin-NAD+ reductase</fullName>
    </submittedName>
</protein>
<evidence type="ECO:0000259" key="10">
    <source>
        <dbReference type="Pfam" id="PF18113"/>
    </source>
</evidence>
<dbReference type="Proteomes" id="UP000243207">
    <property type="component" value="Chromosome I"/>
</dbReference>
<dbReference type="PRINTS" id="PR00368">
    <property type="entry name" value="FADPNR"/>
</dbReference>
<feature type="domain" description="FAD/NAD(P)-binding" evidence="9">
    <location>
        <begin position="7"/>
        <end position="281"/>
    </location>
</feature>
<accession>A0A1H1XIK1</accession>
<dbReference type="GO" id="GO:0005737">
    <property type="term" value="C:cytoplasm"/>
    <property type="evidence" value="ECO:0007669"/>
    <property type="project" value="UniProtKB-SubCell"/>
</dbReference>
<comment type="cofactor">
    <cofactor evidence="1">
        <name>FAD</name>
        <dbReference type="ChEBI" id="CHEBI:57692"/>
    </cofactor>
</comment>
<keyword evidence="5" id="KW-0285">Flavoprotein</keyword>
<keyword evidence="12" id="KW-1185">Reference proteome</keyword>
<dbReference type="STRING" id="487184.SAMN05216421_2862"/>
<dbReference type="OrthoDB" id="9808980at2"/>
<dbReference type="Pfam" id="PF18113">
    <property type="entry name" value="Rbx_binding"/>
    <property type="match status" value="1"/>
</dbReference>
<comment type="similarity">
    <text evidence="3">Belongs to the FAD-dependent oxidoreductase family.</text>
</comment>
<feature type="domain" description="Rubredoxin binding" evidence="10">
    <location>
        <begin position="310"/>
        <end position="379"/>
    </location>
</feature>
<evidence type="ECO:0000259" key="9">
    <source>
        <dbReference type="Pfam" id="PF07992"/>
    </source>
</evidence>
<name>A0A1H1XIK1_9GAMM</name>
<evidence type="ECO:0000256" key="5">
    <source>
        <dbReference type="ARBA" id="ARBA00022630"/>
    </source>
</evidence>
<dbReference type="RefSeq" id="WP_093396048.1">
    <property type="nucleotide sequence ID" value="NZ_LT629736.1"/>
</dbReference>
<dbReference type="PANTHER" id="PTHR43429:SF3">
    <property type="entry name" value="NITRITE REDUCTASE [NAD(P)H]"/>
    <property type="match status" value="1"/>
</dbReference>
<evidence type="ECO:0000256" key="1">
    <source>
        <dbReference type="ARBA" id="ARBA00001974"/>
    </source>
</evidence>
<keyword evidence="8" id="KW-0520">NAD</keyword>
<keyword evidence="6" id="KW-0274">FAD</keyword>
<dbReference type="PANTHER" id="PTHR43429">
    <property type="entry name" value="PYRIDINE NUCLEOTIDE-DISULFIDE OXIDOREDUCTASE DOMAIN-CONTAINING"/>
    <property type="match status" value="1"/>
</dbReference>
<dbReference type="Gene3D" id="3.50.50.60">
    <property type="entry name" value="FAD/NAD(P)-binding domain"/>
    <property type="match status" value="2"/>
</dbReference>
<dbReference type="PRINTS" id="PR00411">
    <property type="entry name" value="PNDRDTASEI"/>
</dbReference>
<evidence type="ECO:0000256" key="2">
    <source>
        <dbReference type="ARBA" id="ARBA00004496"/>
    </source>
</evidence>
<dbReference type="GO" id="GO:0016491">
    <property type="term" value="F:oxidoreductase activity"/>
    <property type="evidence" value="ECO:0007669"/>
    <property type="project" value="UniProtKB-KW"/>
</dbReference>
<dbReference type="EMBL" id="LT629736">
    <property type="protein sequence ID" value="SDT08649.1"/>
    <property type="molecule type" value="Genomic_DNA"/>
</dbReference>
<reference evidence="12" key="1">
    <citation type="submission" date="2016-10" db="EMBL/GenBank/DDBJ databases">
        <authorList>
            <person name="Varghese N."/>
            <person name="Submissions S."/>
        </authorList>
    </citation>
    <scope>NUCLEOTIDE SEQUENCE [LARGE SCALE GENOMIC DNA]</scope>
    <source>
        <strain evidence="12">NRRL B-51270</strain>
    </source>
</reference>
<sequence>MSDSAPLLILGTGLAGYNLAREFRKLDTERPLCLVTADDGRFYSKPMISTGFAKGKEADELAMQSAEAMAEQLNAEILTQTRVTGLDPATRRVLTTQGQLAYSDLVLASGAEARRLPWAEVLGERLLSINDLGDYARFRAAVAGKSDVVIIGAGLIGCEYANDLAAAGFSVRIVAPDTQVMAGLLPPEIAEAVRAGLEALGVRFHFGQGVRDIQPGGAGIRVTLEDGTLVEGQQGLSAIGLVPGRALAEQAGIDVAHGIKVDRRLRTSAEHIFALGDCAEVGSLSLMYVMPLMAAARVLAQNLAGGDAELSYGPMPITVKTPACPLVVSPPLTATSGSWTITGEGADRRALFKDESGQLHGYALTGALVSEKLQLNRQLPPWMP</sequence>
<proteinExistence type="inferred from homology"/>
<dbReference type="InterPro" id="IPR023753">
    <property type="entry name" value="FAD/NAD-binding_dom"/>
</dbReference>